<feature type="domain" description="HTH luxR-type" evidence="6">
    <location>
        <begin position="164"/>
        <end position="229"/>
    </location>
</feature>
<evidence type="ECO:0000256" key="5">
    <source>
        <dbReference type="PROSITE-ProRule" id="PRU00169"/>
    </source>
</evidence>
<reference evidence="8 9" key="1">
    <citation type="submission" date="2019-05" db="EMBL/GenBank/DDBJ databases">
        <authorList>
            <person name="Narsing Rao M.P."/>
            <person name="Li W.J."/>
        </authorList>
    </citation>
    <scope>NUCLEOTIDE SEQUENCE [LARGE SCALE GENOMIC DNA]</scope>
    <source>
        <strain evidence="8 9">SYSU_K30003</strain>
    </source>
</reference>
<feature type="modified residue" description="4-aspartylphosphate" evidence="5">
    <location>
        <position position="65"/>
    </location>
</feature>
<dbReference type="PANTHER" id="PTHR43214:SF24">
    <property type="entry name" value="TRANSCRIPTIONAL REGULATORY PROTEIN NARL-RELATED"/>
    <property type="match status" value="1"/>
</dbReference>
<dbReference type="CDD" id="cd17535">
    <property type="entry name" value="REC_NarL-like"/>
    <property type="match status" value="1"/>
</dbReference>
<dbReference type="RefSeq" id="WP_138195772.1">
    <property type="nucleotide sequence ID" value="NZ_VCIW01000013.1"/>
</dbReference>
<feature type="domain" description="Response regulatory" evidence="7">
    <location>
        <begin position="14"/>
        <end position="130"/>
    </location>
</feature>
<gene>
    <name evidence="8" type="ORF">FE782_18740</name>
</gene>
<dbReference type="Gene3D" id="3.40.50.2300">
    <property type="match status" value="1"/>
</dbReference>
<name>A0A5R9GBJ0_9BACL</name>
<dbReference type="GO" id="GO:0006355">
    <property type="term" value="P:regulation of DNA-templated transcription"/>
    <property type="evidence" value="ECO:0007669"/>
    <property type="project" value="InterPro"/>
</dbReference>
<dbReference type="InterPro" id="IPR039420">
    <property type="entry name" value="WalR-like"/>
</dbReference>
<dbReference type="AlphaFoldDB" id="A0A5R9GBJ0"/>
<dbReference type="PROSITE" id="PS50110">
    <property type="entry name" value="RESPONSE_REGULATORY"/>
    <property type="match status" value="1"/>
</dbReference>
<dbReference type="GO" id="GO:0000160">
    <property type="term" value="P:phosphorelay signal transduction system"/>
    <property type="evidence" value="ECO:0007669"/>
    <property type="project" value="InterPro"/>
</dbReference>
<keyword evidence="2" id="KW-0805">Transcription regulation</keyword>
<dbReference type="CDD" id="cd06170">
    <property type="entry name" value="LuxR_C_like"/>
    <property type="match status" value="1"/>
</dbReference>
<dbReference type="EMBL" id="VCIW01000013">
    <property type="protein sequence ID" value="TLS50738.1"/>
    <property type="molecule type" value="Genomic_DNA"/>
</dbReference>
<proteinExistence type="predicted"/>
<keyword evidence="9" id="KW-1185">Reference proteome</keyword>
<evidence type="ECO:0000259" key="6">
    <source>
        <dbReference type="PROSITE" id="PS50043"/>
    </source>
</evidence>
<evidence type="ECO:0000256" key="3">
    <source>
        <dbReference type="ARBA" id="ARBA00023125"/>
    </source>
</evidence>
<keyword evidence="1 5" id="KW-0597">Phosphoprotein</keyword>
<protein>
    <submittedName>
        <fullName evidence="8">Response regulator transcription factor</fullName>
    </submittedName>
</protein>
<dbReference type="InterPro" id="IPR001789">
    <property type="entry name" value="Sig_transdc_resp-reg_receiver"/>
</dbReference>
<evidence type="ECO:0000313" key="8">
    <source>
        <dbReference type="EMBL" id="TLS50738.1"/>
    </source>
</evidence>
<evidence type="ECO:0000259" key="7">
    <source>
        <dbReference type="PROSITE" id="PS50110"/>
    </source>
</evidence>
<dbReference type="InterPro" id="IPR058245">
    <property type="entry name" value="NreC/VraR/RcsB-like_REC"/>
</dbReference>
<accession>A0A5R9GBJ0</accession>
<evidence type="ECO:0000256" key="1">
    <source>
        <dbReference type="ARBA" id="ARBA00022553"/>
    </source>
</evidence>
<comment type="caution">
    <text evidence="8">The sequence shown here is derived from an EMBL/GenBank/DDBJ whole genome shotgun (WGS) entry which is preliminary data.</text>
</comment>
<dbReference type="Pfam" id="PF00196">
    <property type="entry name" value="GerE"/>
    <property type="match status" value="1"/>
</dbReference>
<evidence type="ECO:0000256" key="2">
    <source>
        <dbReference type="ARBA" id="ARBA00023015"/>
    </source>
</evidence>
<dbReference type="SUPFAM" id="SSF52172">
    <property type="entry name" value="CheY-like"/>
    <property type="match status" value="1"/>
</dbReference>
<keyword evidence="3" id="KW-0238">DNA-binding</keyword>
<dbReference type="PANTHER" id="PTHR43214">
    <property type="entry name" value="TWO-COMPONENT RESPONSE REGULATOR"/>
    <property type="match status" value="1"/>
</dbReference>
<dbReference type="SMART" id="SM00448">
    <property type="entry name" value="REC"/>
    <property type="match status" value="1"/>
</dbReference>
<dbReference type="PROSITE" id="PS50043">
    <property type="entry name" value="HTH_LUXR_2"/>
    <property type="match status" value="1"/>
</dbReference>
<dbReference type="InterPro" id="IPR000792">
    <property type="entry name" value="Tscrpt_reg_LuxR_C"/>
</dbReference>
<dbReference type="InterPro" id="IPR016032">
    <property type="entry name" value="Sig_transdc_resp-reg_C-effctor"/>
</dbReference>
<dbReference type="GO" id="GO:0003677">
    <property type="term" value="F:DNA binding"/>
    <property type="evidence" value="ECO:0007669"/>
    <property type="project" value="UniProtKB-KW"/>
</dbReference>
<dbReference type="Pfam" id="PF00072">
    <property type="entry name" value="Response_reg"/>
    <property type="match status" value="1"/>
</dbReference>
<evidence type="ECO:0000313" key="9">
    <source>
        <dbReference type="Proteomes" id="UP000309676"/>
    </source>
</evidence>
<dbReference type="SUPFAM" id="SSF46894">
    <property type="entry name" value="C-terminal effector domain of the bipartite response regulators"/>
    <property type="match status" value="1"/>
</dbReference>
<dbReference type="PRINTS" id="PR00038">
    <property type="entry name" value="HTHLUXR"/>
</dbReference>
<evidence type="ECO:0000256" key="4">
    <source>
        <dbReference type="ARBA" id="ARBA00023163"/>
    </source>
</evidence>
<organism evidence="8 9">
    <name type="scientific">Paenibacillus antri</name>
    <dbReference type="NCBI Taxonomy" id="2582848"/>
    <lineage>
        <taxon>Bacteria</taxon>
        <taxon>Bacillati</taxon>
        <taxon>Bacillota</taxon>
        <taxon>Bacilli</taxon>
        <taxon>Bacillales</taxon>
        <taxon>Paenibacillaceae</taxon>
        <taxon>Paenibacillus</taxon>
    </lineage>
</organism>
<dbReference type="OrthoDB" id="9780153at2"/>
<sequence length="232" mass="25561">MKVRDGGVVTLKHRIAIVDDQNILVDGLSTILDVQEDMEVVGTAANGVEALELVERLRPDIVLMDIRMPLLDGVETTKRMKAAYPDVAILILSTFAESNAIVECMAHGASGFLLKDIRSAKLVESIREAIRGELVLPAAIAAKLAERLQSMTAHMEDGKESRRWKEGDIKLTDREAEIARLLLKGWNNRQIAAALYLSEGTTRNYVSAIYQKLGTNERALALVRLREALGEA</sequence>
<keyword evidence="4" id="KW-0804">Transcription</keyword>
<dbReference type="InterPro" id="IPR011006">
    <property type="entry name" value="CheY-like_superfamily"/>
</dbReference>
<dbReference type="Proteomes" id="UP000309676">
    <property type="component" value="Unassembled WGS sequence"/>
</dbReference>
<dbReference type="SMART" id="SM00421">
    <property type="entry name" value="HTH_LUXR"/>
    <property type="match status" value="1"/>
</dbReference>